<protein>
    <recommendedName>
        <fullName evidence="3">SPOR domain-containing protein</fullName>
    </recommendedName>
</protein>
<dbReference type="Proteomes" id="UP001159370">
    <property type="component" value="Unassembled WGS sequence"/>
</dbReference>
<evidence type="ECO:0000313" key="1">
    <source>
        <dbReference type="EMBL" id="MDH6064706.1"/>
    </source>
</evidence>
<organism evidence="1 2">
    <name type="scientific">Umezakia ovalisporum FSS-62</name>
    <dbReference type="NCBI Taxonomy" id="2971776"/>
    <lineage>
        <taxon>Bacteria</taxon>
        <taxon>Bacillati</taxon>
        <taxon>Cyanobacteriota</taxon>
        <taxon>Cyanophyceae</taxon>
        <taxon>Nostocales</taxon>
        <taxon>Nodulariaceae</taxon>
        <taxon>Umezakia</taxon>
    </lineage>
</organism>
<dbReference type="AlphaFoldDB" id="A0AA43KFM4"/>
<evidence type="ECO:0008006" key="3">
    <source>
        <dbReference type="Google" id="ProtNLM"/>
    </source>
</evidence>
<dbReference type="RefSeq" id="WP_280700854.1">
    <property type="nucleotide sequence ID" value="NZ_JANQDL010000091.1"/>
</dbReference>
<sequence length="238" mass="26181">MGGYILPIFTGFQVIFWLLGGCLAFVPQGVAAQVRVAGGVNKMVVGDLLPPVEYERFFRGYEVAQVDEYGGRGYYLVYVNSGSAEVLERVRLFEPDAYVRVYEGRAVIQLGVFREVMNAEGRVRFLQSQGVGDVRMVRVGDGGGVSPGFGGEGSGVSMAKVGEGFGYYAVIPGDAEDLPLMADYIRRRSGFYGLVLERQRPLGPHVAVGPFKKREEAKVWSKYLRGLGYGDARVYYGW</sequence>
<proteinExistence type="predicted"/>
<comment type="caution">
    <text evidence="1">The sequence shown here is derived from an EMBL/GenBank/DDBJ whole genome shotgun (WGS) entry which is preliminary data.</text>
</comment>
<name>A0AA43KFM4_9CYAN</name>
<gene>
    <name evidence="1" type="ORF">NWP23_13250</name>
</gene>
<reference evidence="1 2" key="1">
    <citation type="journal article" date="2023" name="J. Phycol.">
        <title>Chrysosporum ovalisporum is synonymous with the true-branching cyanobacterium Umezakia natans (Nostocales/Aphanizomenonaceae).</title>
        <authorList>
            <person name="McGregor G.B."/>
            <person name="Sendall B.C."/>
            <person name="Niiyama Y."/>
            <person name="Tuji A."/>
            <person name="Willis A."/>
        </authorList>
    </citation>
    <scope>NUCLEOTIDE SEQUENCE [LARGE SCALE GENOMIC DNA]</scope>
    <source>
        <strain evidence="1 2">FSS-62</strain>
    </source>
</reference>
<dbReference type="EMBL" id="JANQDL010000091">
    <property type="protein sequence ID" value="MDH6064706.1"/>
    <property type="molecule type" value="Genomic_DNA"/>
</dbReference>
<accession>A0AA43KFM4</accession>
<evidence type="ECO:0000313" key="2">
    <source>
        <dbReference type="Proteomes" id="UP001159370"/>
    </source>
</evidence>